<evidence type="ECO:0000313" key="8">
    <source>
        <dbReference type="EMBL" id="CCE64297.1"/>
    </source>
</evidence>
<name>G8BWZ3_TETPH</name>
<dbReference type="PANTHER" id="PTHR23318">
    <property type="entry name" value="ATP SYNTHASE GAMMA-RELATED"/>
    <property type="match status" value="1"/>
</dbReference>
<feature type="region of interest" description="Disordered" evidence="5">
    <location>
        <begin position="21"/>
        <end position="40"/>
    </location>
</feature>
<evidence type="ECO:0000259" key="6">
    <source>
        <dbReference type="Pfam" id="PF04802"/>
    </source>
</evidence>
<protein>
    <recommendedName>
        <fullName evidence="4">Serine/threonine-protein phosphatase 4 regulatory subunit 3</fullName>
    </recommendedName>
</protein>
<dbReference type="GO" id="GO:0005654">
    <property type="term" value="C:nucleoplasm"/>
    <property type="evidence" value="ECO:0007669"/>
    <property type="project" value="TreeGrafter"/>
</dbReference>
<feature type="domain" description="Serine/threonine-protein phosphatase 4 regulatory subunit 3-like central" evidence="6">
    <location>
        <begin position="216"/>
        <end position="793"/>
    </location>
</feature>
<dbReference type="AlphaFoldDB" id="G8BWZ3"/>
<dbReference type="EMBL" id="HE612863">
    <property type="protein sequence ID" value="CCE64297.1"/>
    <property type="molecule type" value="Genomic_DNA"/>
</dbReference>
<dbReference type="GeneID" id="11533700"/>
<dbReference type="InterPro" id="IPR051137">
    <property type="entry name" value="PP4R3-like"/>
</dbReference>
<evidence type="ECO:0000256" key="1">
    <source>
        <dbReference type="ARBA" id="ARBA00004123"/>
    </source>
</evidence>
<dbReference type="GO" id="GO:0072542">
    <property type="term" value="F:protein phosphatase activator activity"/>
    <property type="evidence" value="ECO:0007669"/>
    <property type="project" value="TreeGrafter"/>
</dbReference>
<dbReference type="eggNOG" id="KOG2175">
    <property type="taxonomic scope" value="Eukaryota"/>
</dbReference>
<feature type="domain" description="PP4R3 EVH1-like" evidence="7">
    <location>
        <begin position="104"/>
        <end position="169"/>
    </location>
</feature>
<keyword evidence="2" id="KW-0539">Nucleus</keyword>
<dbReference type="KEGG" id="tpf:TPHA_0H00890"/>
<evidence type="ECO:0000256" key="2">
    <source>
        <dbReference type="ARBA" id="ARBA00023242"/>
    </source>
</evidence>
<gene>
    <name evidence="8" type="primary">TPHA0H00890</name>
    <name evidence="8" type="ordered locus">TPHA_0H00890</name>
</gene>
<accession>G8BWZ3</accession>
<dbReference type="InterPro" id="IPR055236">
    <property type="entry name" value="EVH1_PP4R3"/>
</dbReference>
<dbReference type="Pfam" id="PF22972">
    <property type="entry name" value="EVH1_PP4R3"/>
    <property type="match status" value="1"/>
</dbReference>
<proteinExistence type="predicted"/>
<feature type="compositionally biased region" description="Acidic residues" evidence="5">
    <location>
        <begin position="805"/>
        <end position="815"/>
    </location>
</feature>
<dbReference type="Gene3D" id="2.30.29.30">
    <property type="entry name" value="Pleckstrin-homology domain (PH domain)/Phosphotyrosine-binding domain (PTB)"/>
    <property type="match status" value="1"/>
</dbReference>
<dbReference type="PANTHER" id="PTHR23318:SF0">
    <property type="entry name" value="SERINE_THREONINE-PROTEIN PHOSPHATASE 4 REGULATORY SUBUNIT 3"/>
    <property type="match status" value="1"/>
</dbReference>
<dbReference type="OrthoDB" id="27483at2759"/>
<dbReference type="SUPFAM" id="SSF48371">
    <property type="entry name" value="ARM repeat"/>
    <property type="match status" value="1"/>
</dbReference>
<dbReference type="HOGENOM" id="CLU_004909_4_0_1"/>
<dbReference type="InterPro" id="IPR016024">
    <property type="entry name" value="ARM-type_fold"/>
</dbReference>
<comment type="function">
    <text evidence="3">Core regulatory subunit of the histone H2A phosphatase complex, which dephosphorylates H2AS128ph (gamma-H2A) that has been displaced from sites of DNA lesions in the double-stranded DNA break repair process. Dephosphorylation is necessary for efficient recovery from the DNA damage checkpoint.</text>
</comment>
<dbReference type="GO" id="GO:0030289">
    <property type="term" value="C:protein phosphatase 4 complex"/>
    <property type="evidence" value="ECO:0007669"/>
    <property type="project" value="EnsemblFungi"/>
</dbReference>
<feature type="compositionally biased region" description="Low complexity" evidence="5">
    <location>
        <begin position="23"/>
        <end position="35"/>
    </location>
</feature>
<dbReference type="InterPro" id="IPR011993">
    <property type="entry name" value="PH-like_dom_sf"/>
</dbReference>
<organism evidence="8 9">
    <name type="scientific">Tetrapisispora phaffii (strain ATCC 24235 / CBS 4417 / NBRC 1672 / NRRL Y-8282 / UCD 70-5)</name>
    <name type="common">Yeast</name>
    <name type="synonym">Fabospora phaffii</name>
    <dbReference type="NCBI Taxonomy" id="1071381"/>
    <lineage>
        <taxon>Eukaryota</taxon>
        <taxon>Fungi</taxon>
        <taxon>Dikarya</taxon>
        <taxon>Ascomycota</taxon>
        <taxon>Saccharomycotina</taxon>
        <taxon>Saccharomycetes</taxon>
        <taxon>Saccharomycetales</taxon>
        <taxon>Saccharomycetaceae</taxon>
        <taxon>Tetrapisispora</taxon>
    </lineage>
</organism>
<dbReference type="InterPro" id="IPR006887">
    <property type="entry name" value="P4R3-like_central_dom"/>
</dbReference>
<dbReference type="Proteomes" id="UP000005666">
    <property type="component" value="Chromosome 8"/>
</dbReference>
<evidence type="ECO:0000313" key="9">
    <source>
        <dbReference type="Proteomes" id="UP000005666"/>
    </source>
</evidence>
<evidence type="ECO:0000256" key="4">
    <source>
        <dbReference type="ARBA" id="ARBA00068937"/>
    </source>
</evidence>
<reference evidence="8 9" key="1">
    <citation type="journal article" date="2011" name="Proc. Natl. Acad. Sci. U.S.A.">
        <title>Evolutionary erosion of yeast sex chromosomes by mating-type switching accidents.</title>
        <authorList>
            <person name="Gordon J.L."/>
            <person name="Armisen D."/>
            <person name="Proux-Wera E."/>
            <person name="Oheigeartaigh S.S."/>
            <person name="Byrne K.P."/>
            <person name="Wolfe K.H."/>
        </authorList>
    </citation>
    <scope>NUCLEOTIDE SEQUENCE [LARGE SCALE GENOMIC DNA]</scope>
    <source>
        <strain evidence="9">ATCC 24235 / CBS 4417 / NBRC 1672 / NRRL Y-8282 / UCD 70-5</strain>
    </source>
</reference>
<dbReference type="FunFam" id="2.30.29.30:FF:000455">
    <property type="entry name" value="Psy2p"/>
    <property type="match status" value="1"/>
</dbReference>
<feature type="region of interest" description="Disordered" evidence="5">
    <location>
        <begin position="805"/>
        <end position="826"/>
    </location>
</feature>
<dbReference type="GO" id="GO:0006974">
    <property type="term" value="P:DNA damage response"/>
    <property type="evidence" value="ECO:0007669"/>
    <property type="project" value="EnsemblFungi"/>
</dbReference>
<evidence type="ECO:0000256" key="5">
    <source>
        <dbReference type="SAM" id="MobiDB-lite"/>
    </source>
</evidence>
<dbReference type="STRING" id="1071381.G8BWZ3"/>
<dbReference type="GO" id="GO:2001034">
    <property type="term" value="P:positive regulation of double-strand break repair via nonhomologous end joining"/>
    <property type="evidence" value="ECO:0007669"/>
    <property type="project" value="EnsemblFungi"/>
</dbReference>
<comment type="subcellular location">
    <subcellularLocation>
        <location evidence="1">Nucleus</location>
    </subcellularLocation>
</comment>
<dbReference type="GO" id="GO:1902660">
    <property type="term" value="P:negative regulation of glucose mediated signaling pathway"/>
    <property type="evidence" value="ECO:0007669"/>
    <property type="project" value="EnsemblFungi"/>
</dbReference>
<dbReference type="GO" id="GO:2000002">
    <property type="term" value="P:negative regulation of DNA damage checkpoint"/>
    <property type="evidence" value="ECO:0007669"/>
    <property type="project" value="EnsemblFungi"/>
</dbReference>
<sequence>MTVTASTVSFDSDIVVMKDDVDVNGSNNNSNQNVSPSTIKNTEPKRVKVYILENSEWKDTGTGFCMGTLTVEMKNVNNNETKSENRIVSKGDNDEEKSMVKSAYLVVNNEEIPDSLLLKSKLEGTIEYQRQEETLIVWKDVSGKDIALSFEESIGCDALCEFIVQVQRNVEPKISLVAVKTNLDGMGSVHEMIAGPVPLPSNEQQQNESTLLESLKILNENTSFDFLKNQTVEFILQNNYISTLINIFDNAEKEKLTFDILIVSNIIKTLILYNQRDIIEQLVGDDHIMGVVGILEYDTEFSTLKANHRGYLKENGPTFKEVIAFENEELKSIIKKCFRLQFLKDVVLVRFLDGHHLDLILDIIMDLEICIIEFLQADVFLDELVGLYSEESIRTHNSEEDKIRRKDGIKLLHQCVQMTVNLEKISKYAFYKALVEKGLFKVMNYAFNNETDDNIRIISTDMIITIIEHDILLIHYVQNKQNQCSTGDNKLNDSDAPESDITLLLILSKILLNDKSPGLKEQVMQALYTLLHPEEYMGDNRDLMDEGYNNDDGDDDHNMMNKLNYNVETSALGSDDKYEELHEKNALTETTTFQIKEYFKHFYQQVAPALFKPLLDPTHVLKINDFQSELLLIHLIKLLCFLCTEHDRGISRQFVLENGILNNISKLMDGNYSIQLKLAVLRCFKNIIYLDDAFYHRYMITNSLYDPVIRLLMNTLDEDNIINSSLRDFFKIIYTSCKTAEPLNSLNDDDTTLDCDTKFKKTNFILLNNHLFQKYPEELTEAKESIQLIKKLELIREAYVTNEVEEPTTELDTSDNDITSYEDKYK</sequence>
<evidence type="ECO:0000259" key="7">
    <source>
        <dbReference type="Pfam" id="PF22972"/>
    </source>
</evidence>
<keyword evidence="9" id="KW-1185">Reference proteome</keyword>
<dbReference type="GO" id="GO:0051598">
    <property type="term" value="P:meiotic recombination checkpoint signaling"/>
    <property type="evidence" value="ECO:0007669"/>
    <property type="project" value="EnsemblFungi"/>
</dbReference>
<dbReference type="Pfam" id="PF04802">
    <property type="entry name" value="PP4R3"/>
    <property type="match status" value="1"/>
</dbReference>
<dbReference type="OMA" id="YHRYMIS"/>
<evidence type="ECO:0000256" key="3">
    <source>
        <dbReference type="ARBA" id="ARBA00058488"/>
    </source>
</evidence>
<dbReference type="RefSeq" id="XP_003686731.1">
    <property type="nucleotide sequence ID" value="XM_003686683.1"/>
</dbReference>